<dbReference type="GO" id="GO:0009097">
    <property type="term" value="P:isoleucine biosynthetic process"/>
    <property type="evidence" value="ECO:0007669"/>
    <property type="project" value="TreeGrafter"/>
</dbReference>
<evidence type="ECO:0000256" key="1">
    <source>
        <dbReference type="ARBA" id="ARBA00001933"/>
    </source>
</evidence>
<dbReference type="FunFam" id="3.40.50.1100:FF:000012">
    <property type="entry name" value="Threonine synthase"/>
    <property type="match status" value="1"/>
</dbReference>
<dbReference type="PANTHER" id="PTHR48078">
    <property type="entry name" value="THREONINE DEHYDRATASE, MITOCHONDRIAL-RELATED"/>
    <property type="match status" value="1"/>
</dbReference>
<gene>
    <name evidence="8" type="primary">thrC</name>
    <name evidence="8" type="ORF">NITMOv2_2399</name>
</gene>
<proteinExistence type="inferred from homology"/>
<evidence type="ECO:0000313" key="9">
    <source>
        <dbReference type="Proteomes" id="UP000069205"/>
    </source>
</evidence>
<dbReference type="EC" id="4.2.3.1" evidence="5"/>
<dbReference type="InterPro" id="IPR036052">
    <property type="entry name" value="TrpB-like_PALP_sf"/>
</dbReference>
<dbReference type="Proteomes" id="UP000069205">
    <property type="component" value="Chromosome"/>
</dbReference>
<dbReference type="PANTHER" id="PTHR48078:SF6">
    <property type="entry name" value="L-THREONINE DEHYDRATASE CATABOLIC TDCB"/>
    <property type="match status" value="1"/>
</dbReference>
<dbReference type="InterPro" id="IPR001926">
    <property type="entry name" value="TrpB-like_PALP"/>
</dbReference>
<comment type="cofactor">
    <cofactor evidence="1 6">
        <name>pyridoxal 5'-phosphate</name>
        <dbReference type="ChEBI" id="CHEBI:597326"/>
    </cofactor>
</comment>
<dbReference type="GO" id="GO:0004795">
    <property type="term" value="F:threonine synthase activity"/>
    <property type="evidence" value="ECO:0007669"/>
    <property type="project" value="UniProtKB-UniRule"/>
</dbReference>
<keyword evidence="3 6" id="KW-0663">Pyridoxal phosphate</keyword>
<dbReference type="OrthoDB" id="9778118at2"/>
<accession>A0A0K2GD70</accession>
<evidence type="ECO:0000256" key="2">
    <source>
        <dbReference type="ARBA" id="ARBA00005517"/>
    </source>
</evidence>
<dbReference type="AlphaFoldDB" id="A0A0K2GD70"/>
<dbReference type="GO" id="GO:0003941">
    <property type="term" value="F:L-serine ammonia-lyase activity"/>
    <property type="evidence" value="ECO:0007669"/>
    <property type="project" value="TreeGrafter"/>
</dbReference>
<dbReference type="InterPro" id="IPR004450">
    <property type="entry name" value="Thr_synthase-like"/>
</dbReference>
<dbReference type="STRING" id="42253.NITMOv2_2399"/>
<dbReference type="CDD" id="cd01563">
    <property type="entry name" value="Thr-synth_1"/>
    <property type="match status" value="1"/>
</dbReference>
<name>A0A0K2GD70_NITMO</name>
<dbReference type="InterPro" id="IPR050147">
    <property type="entry name" value="Ser/Thr_Dehydratase"/>
</dbReference>
<keyword evidence="9" id="KW-1185">Reference proteome</keyword>
<dbReference type="PATRIC" id="fig|42253.5.peg.2366"/>
<evidence type="ECO:0000256" key="6">
    <source>
        <dbReference type="PIRSR" id="PIRSR604450-51"/>
    </source>
</evidence>
<evidence type="ECO:0000256" key="4">
    <source>
        <dbReference type="ARBA" id="ARBA00023239"/>
    </source>
</evidence>
<dbReference type="NCBIfam" id="TIGR00260">
    <property type="entry name" value="thrC"/>
    <property type="match status" value="1"/>
</dbReference>
<dbReference type="SUPFAM" id="SSF53686">
    <property type="entry name" value="Tryptophan synthase beta subunit-like PLP-dependent enzymes"/>
    <property type="match status" value="1"/>
</dbReference>
<feature type="modified residue" description="N6-(pyridoxal phosphate)lysine" evidence="6">
    <location>
        <position position="110"/>
    </location>
</feature>
<evidence type="ECO:0000259" key="7">
    <source>
        <dbReference type="Pfam" id="PF00291"/>
    </source>
</evidence>
<dbReference type="GO" id="GO:0004794">
    <property type="term" value="F:threonine deaminase activity"/>
    <property type="evidence" value="ECO:0007669"/>
    <property type="project" value="TreeGrafter"/>
</dbReference>
<dbReference type="Pfam" id="PF00291">
    <property type="entry name" value="PALP"/>
    <property type="match status" value="1"/>
</dbReference>
<dbReference type="EMBL" id="CP011801">
    <property type="protein sequence ID" value="ALA58814.1"/>
    <property type="molecule type" value="Genomic_DNA"/>
</dbReference>
<dbReference type="RefSeq" id="WP_053379918.1">
    <property type="nucleotide sequence ID" value="NZ_CP011801.1"/>
</dbReference>
<evidence type="ECO:0000256" key="5">
    <source>
        <dbReference type="NCBIfam" id="TIGR00260"/>
    </source>
</evidence>
<dbReference type="KEGG" id="nmv:NITMOv2_2399"/>
<sequence>MSKMKALVCRECGKEYPTKAIHVCEMCFGPLEVKYNYEEIKQVISRKKIADGPNSMWRYVDLLPVEGTNFVGPHAGFTPLVRAKNLGAYLGLDELYIKNDTVNHPTLSFKDRVVAVALTRARELGFETVACASTGNLANSVSAHAAAANLHCYVFIPGDLEAAKVLGNLIYKPNVVEVEGNYDDVNRLCSEIAGEHGWAFVNINIRPYYAEGSKTLAYETVEQLGWRTPDQVVIPMASGSLLTKIWKGLNEMHKLGLVDEVRTKINGAQAEGCSPISTAFKAGRDFFKPVKPKTIAKSLAIGNPADGYYALKATAESKGAMDMVTDDEVVEGIKLLAQTEGIFAETAGGVTIGVLKKLVKQGVIKKHEVTVAYITGNGLKTQEAVIDAVGRPTRIQPSLVSFEKTFKMGKNGGGDA</sequence>
<evidence type="ECO:0000313" key="8">
    <source>
        <dbReference type="EMBL" id="ALA58814.1"/>
    </source>
</evidence>
<organism evidence="8 9">
    <name type="scientific">Nitrospira moscoviensis</name>
    <dbReference type="NCBI Taxonomy" id="42253"/>
    <lineage>
        <taxon>Bacteria</taxon>
        <taxon>Pseudomonadati</taxon>
        <taxon>Nitrospirota</taxon>
        <taxon>Nitrospiria</taxon>
        <taxon>Nitrospirales</taxon>
        <taxon>Nitrospiraceae</taxon>
        <taxon>Nitrospira</taxon>
    </lineage>
</organism>
<dbReference type="GO" id="GO:0006567">
    <property type="term" value="P:L-threonine catabolic process"/>
    <property type="evidence" value="ECO:0007669"/>
    <property type="project" value="TreeGrafter"/>
</dbReference>
<dbReference type="GO" id="GO:0009088">
    <property type="term" value="P:threonine biosynthetic process"/>
    <property type="evidence" value="ECO:0007669"/>
    <property type="project" value="UniProtKB-UniRule"/>
</dbReference>
<dbReference type="Gene3D" id="3.40.50.1100">
    <property type="match status" value="2"/>
</dbReference>
<evidence type="ECO:0000256" key="3">
    <source>
        <dbReference type="ARBA" id="ARBA00022898"/>
    </source>
</evidence>
<keyword evidence="4 8" id="KW-0456">Lyase</keyword>
<dbReference type="GO" id="GO:0006565">
    <property type="term" value="P:L-serine catabolic process"/>
    <property type="evidence" value="ECO:0007669"/>
    <property type="project" value="TreeGrafter"/>
</dbReference>
<comment type="similarity">
    <text evidence="2">Belongs to the threonine synthase family.</text>
</comment>
<protein>
    <recommendedName>
        <fullName evidence="5">Threonine synthase</fullName>
        <ecNumber evidence="5">4.2.3.1</ecNumber>
    </recommendedName>
</protein>
<feature type="domain" description="Tryptophan synthase beta chain-like PALP" evidence="7">
    <location>
        <begin position="73"/>
        <end position="376"/>
    </location>
</feature>
<reference evidence="8 9" key="1">
    <citation type="journal article" date="2015" name="Proc. Natl. Acad. Sci. U.S.A.">
        <title>Expanded metabolic versatility of ubiquitous nitrite-oxidizing bacteria from the genus Nitrospira.</title>
        <authorList>
            <person name="Koch H."/>
            <person name="Lucker S."/>
            <person name="Albertsen M."/>
            <person name="Kitzinger K."/>
            <person name="Herbold C."/>
            <person name="Spieck E."/>
            <person name="Nielsen P.H."/>
            <person name="Wagner M."/>
            <person name="Daims H."/>
        </authorList>
    </citation>
    <scope>NUCLEOTIDE SEQUENCE [LARGE SCALE GENOMIC DNA]</scope>
    <source>
        <strain evidence="8 9">NSP M-1</strain>
    </source>
</reference>